<organism evidence="1">
    <name type="scientific">Schistocephalus solidus</name>
    <name type="common">Tapeworm</name>
    <dbReference type="NCBI Taxonomy" id="70667"/>
    <lineage>
        <taxon>Eukaryota</taxon>
        <taxon>Metazoa</taxon>
        <taxon>Spiralia</taxon>
        <taxon>Lophotrochozoa</taxon>
        <taxon>Platyhelminthes</taxon>
        <taxon>Cestoda</taxon>
        <taxon>Eucestoda</taxon>
        <taxon>Diphyllobothriidea</taxon>
        <taxon>Diphyllobothriidae</taxon>
        <taxon>Schistocephalus</taxon>
    </lineage>
</organism>
<sequence>MVRLLRRRSTHHVSQKSRAGHSGIEKYELISGVFSVRAPRAKIWASGRHLVLAKIVDRQTWSTSGSETFAHYSTRLSNRASILFTRTTEPRLRRAPISMDAVEYILIIKSGIAGSKRPLGLFVRSCLL</sequence>
<evidence type="ECO:0000313" key="1">
    <source>
        <dbReference type="EMBL" id="JAP57431.1"/>
    </source>
</evidence>
<dbReference type="AlphaFoldDB" id="A0A0X3Q028"/>
<protein>
    <submittedName>
        <fullName evidence="1">Uncharacterized protein</fullName>
    </submittedName>
</protein>
<reference evidence="1" key="1">
    <citation type="submission" date="2016-01" db="EMBL/GenBank/DDBJ databases">
        <title>Reference transcriptome for the parasite Schistocephalus solidus: insights into the molecular evolution of parasitism.</title>
        <authorList>
            <person name="Hebert F.O."/>
            <person name="Grambauer S."/>
            <person name="Barber I."/>
            <person name="Landry C.R."/>
            <person name="Aubin-Horth N."/>
        </authorList>
    </citation>
    <scope>NUCLEOTIDE SEQUENCE</scope>
</reference>
<proteinExistence type="predicted"/>
<dbReference type="EMBL" id="GEEE01005794">
    <property type="protein sequence ID" value="JAP57431.1"/>
    <property type="molecule type" value="Transcribed_RNA"/>
</dbReference>
<gene>
    <name evidence="1" type="ORF">TR88096</name>
</gene>
<accession>A0A0X3Q028</accession>
<name>A0A0X3Q028_SCHSO</name>